<evidence type="ECO:0000256" key="2">
    <source>
        <dbReference type="ARBA" id="ARBA00023015"/>
    </source>
</evidence>
<evidence type="ECO:0000256" key="4">
    <source>
        <dbReference type="ARBA" id="ARBA00023163"/>
    </source>
</evidence>
<protein>
    <recommendedName>
        <fullName evidence="7">Transcriptional repressor, CopY family</fullName>
    </recommendedName>
</protein>
<keyword evidence="3" id="KW-0238">DNA-binding</keyword>
<keyword evidence="6" id="KW-1185">Reference proteome</keyword>
<evidence type="ECO:0008006" key="7">
    <source>
        <dbReference type="Google" id="ProtNLM"/>
    </source>
</evidence>
<dbReference type="GO" id="GO:0045892">
    <property type="term" value="P:negative regulation of DNA-templated transcription"/>
    <property type="evidence" value="ECO:0007669"/>
    <property type="project" value="InterPro"/>
</dbReference>
<dbReference type="EMBL" id="DF820455">
    <property type="protein sequence ID" value="GAK49742.1"/>
    <property type="molecule type" value="Genomic_DNA"/>
</dbReference>
<comment type="similarity">
    <text evidence="1">Belongs to the BlaI transcriptional regulatory family.</text>
</comment>
<dbReference type="AlphaFoldDB" id="A0A0S6VY02"/>
<sequence length="142" mass="16824">MYFFMEDVMLKSLEIPELTTTEYDILRVLWKGGEQNIREVHNTLQSTYNWAYTTTKTMMDRMVAKHLLRREQAHGIFLYSANISRPLGLAKLVHFFASRVLEIERRDVVEMLIKSETMSAEEINELEQLLEHEQFIQNVLVE</sequence>
<gene>
    <name evidence="5" type="ORF">U14_00966</name>
</gene>
<dbReference type="Gene3D" id="1.10.10.10">
    <property type="entry name" value="Winged helix-like DNA-binding domain superfamily/Winged helix DNA-binding domain"/>
    <property type="match status" value="1"/>
</dbReference>
<proteinExistence type="inferred from homology"/>
<dbReference type="GO" id="GO:0003677">
    <property type="term" value="F:DNA binding"/>
    <property type="evidence" value="ECO:0007669"/>
    <property type="project" value="UniProtKB-KW"/>
</dbReference>
<dbReference type="HOGENOM" id="CLU_119090_3_0_0"/>
<accession>A0A0S6VY02</accession>
<evidence type="ECO:0000313" key="6">
    <source>
        <dbReference type="Proteomes" id="UP000030700"/>
    </source>
</evidence>
<evidence type="ECO:0000256" key="3">
    <source>
        <dbReference type="ARBA" id="ARBA00023125"/>
    </source>
</evidence>
<evidence type="ECO:0000313" key="5">
    <source>
        <dbReference type="EMBL" id="GAK49742.1"/>
    </source>
</evidence>
<organism evidence="5">
    <name type="scientific">Candidatus Moduliflexus flocculans</name>
    <dbReference type="NCBI Taxonomy" id="1499966"/>
    <lineage>
        <taxon>Bacteria</taxon>
        <taxon>Candidatus Moduliflexota</taxon>
        <taxon>Candidatus Moduliflexia</taxon>
        <taxon>Candidatus Moduliflexales</taxon>
        <taxon>Candidatus Moduliflexaceae</taxon>
    </lineage>
</organism>
<name>A0A0S6VY02_9BACT</name>
<dbReference type="STRING" id="1499966.U14_00966"/>
<dbReference type="Proteomes" id="UP000030700">
    <property type="component" value="Unassembled WGS sequence"/>
</dbReference>
<dbReference type="InterPro" id="IPR036388">
    <property type="entry name" value="WH-like_DNA-bd_sf"/>
</dbReference>
<dbReference type="Pfam" id="PF03965">
    <property type="entry name" value="Penicillinase_R"/>
    <property type="match status" value="1"/>
</dbReference>
<keyword evidence="2" id="KW-0805">Transcription regulation</keyword>
<evidence type="ECO:0000256" key="1">
    <source>
        <dbReference type="ARBA" id="ARBA00011046"/>
    </source>
</evidence>
<reference evidence="5" key="1">
    <citation type="journal article" date="2015" name="PeerJ">
        <title>First genomic representation of candidate bacterial phylum KSB3 points to enhanced environmental sensing as a trigger of wastewater bulking.</title>
        <authorList>
            <person name="Sekiguchi Y."/>
            <person name="Ohashi A."/>
            <person name="Parks D.H."/>
            <person name="Yamauchi T."/>
            <person name="Tyson G.W."/>
            <person name="Hugenholtz P."/>
        </authorList>
    </citation>
    <scope>NUCLEOTIDE SEQUENCE [LARGE SCALE GENOMIC DNA]</scope>
</reference>
<dbReference type="PIRSF" id="PIRSF019455">
    <property type="entry name" value="CopR_AtkY"/>
    <property type="match status" value="1"/>
</dbReference>
<dbReference type="SUPFAM" id="SSF46785">
    <property type="entry name" value="Winged helix' DNA-binding domain"/>
    <property type="match status" value="1"/>
</dbReference>
<dbReference type="InterPro" id="IPR036390">
    <property type="entry name" value="WH_DNA-bd_sf"/>
</dbReference>
<keyword evidence="4" id="KW-0804">Transcription</keyword>
<dbReference type="InterPro" id="IPR005650">
    <property type="entry name" value="BlaI_family"/>
</dbReference>